<evidence type="ECO:0000256" key="4">
    <source>
        <dbReference type="ARBA" id="ARBA00022598"/>
    </source>
</evidence>
<evidence type="ECO:0000256" key="5">
    <source>
        <dbReference type="ARBA" id="ARBA00022741"/>
    </source>
</evidence>
<sequence length="207" mass="21952">LELLEAGICNLTRNIEIAKKFGIPVVVAINQFPADTPAELELARKAAAETGAENAVVSNHYAEGGQGAKALAEAVVAACEEPTDFKLLYPDEMSIKDKIETIVKEIYNGDGVTYSDKAETQIAAYEKAGLSHLPMCMAKTHLSLSHDPALKGVPSGFTVPVTEVRAAAGAGFLYPLLGTMRTMPGLPSKPAFMKVDLDDDGQVVGMF</sequence>
<dbReference type="Pfam" id="PF01268">
    <property type="entry name" value="FTHFS"/>
    <property type="match status" value="1"/>
</dbReference>
<accession>A0A0F9A728</accession>
<dbReference type="EC" id="6.3.4.3" evidence="2"/>
<dbReference type="GO" id="GO:0005524">
    <property type="term" value="F:ATP binding"/>
    <property type="evidence" value="ECO:0007669"/>
    <property type="project" value="UniProtKB-KW"/>
</dbReference>
<comment type="caution">
    <text evidence="7">The sequence shown here is derived from an EMBL/GenBank/DDBJ whole genome shotgun (WGS) entry which is preliminary data.</text>
</comment>
<evidence type="ECO:0000256" key="6">
    <source>
        <dbReference type="ARBA" id="ARBA00022840"/>
    </source>
</evidence>
<name>A0A0F9A728_9ZZZZ</name>
<dbReference type="AlphaFoldDB" id="A0A0F9A728"/>
<feature type="non-terminal residue" evidence="7">
    <location>
        <position position="1"/>
    </location>
</feature>
<dbReference type="GO" id="GO:0006730">
    <property type="term" value="P:one-carbon metabolic process"/>
    <property type="evidence" value="ECO:0007669"/>
    <property type="project" value="UniProtKB-KW"/>
</dbReference>
<gene>
    <name evidence="7" type="ORF">LCGC14_2948780</name>
</gene>
<dbReference type="InterPro" id="IPR027417">
    <property type="entry name" value="P-loop_NTPase"/>
</dbReference>
<dbReference type="GO" id="GO:0004329">
    <property type="term" value="F:formate-tetrahydrofolate ligase activity"/>
    <property type="evidence" value="ECO:0007669"/>
    <property type="project" value="UniProtKB-EC"/>
</dbReference>
<evidence type="ECO:0000256" key="2">
    <source>
        <dbReference type="ARBA" id="ARBA00012295"/>
    </source>
</evidence>
<evidence type="ECO:0000256" key="3">
    <source>
        <dbReference type="ARBA" id="ARBA00022563"/>
    </source>
</evidence>
<keyword evidence="6" id="KW-0067">ATP-binding</keyword>
<keyword evidence="4" id="KW-0436">Ligase</keyword>
<keyword evidence="3" id="KW-0554">One-carbon metabolism</keyword>
<evidence type="ECO:0000313" key="7">
    <source>
        <dbReference type="EMBL" id="KKK67966.1"/>
    </source>
</evidence>
<dbReference type="FunFam" id="3.10.410.10:FF:000001">
    <property type="entry name" value="Putative formate--tetrahydrofolate ligase"/>
    <property type="match status" value="1"/>
</dbReference>
<keyword evidence="5" id="KW-0547">Nucleotide-binding</keyword>
<protein>
    <recommendedName>
        <fullName evidence="2">formate--tetrahydrofolate ligase</fullName>
        <ecNumber evidence="2">6.3.4.3</ecNumber>
    </recommendedName>
</protein>
<dbReference type="InterPro" id="IPR000559">
    <property type="entry name" value="Formate_THF_ligase"/>
</dbReference>
<evidence type="ECO:0000256" key="1">
    <source>
        <dbReference type="ARBA" id="ARBA00004777"/>
    </source>
</evidence>
<comment type="pathway">
    <text evidence="1">One-carbon metabolism; tetrahydrofolate interconversion.</text>
</comment>
<dbReference type="Gene3D" id="3.40.50.300">
    <property type="entry name" value="P-loop containing nucleotide triphosphate hydrolases"/>
    <property type="match status" value="1"/>
</dbReference>
<reference evidence="7" key="1">
    <citation type="journal article" date="2015" name="Nature">
        <title>Complex archaea that bridge the gap between prokaryotes and eukaryotes.</title>
        <authorList>
            <person name="Spang A."/>
            <person name="Saw J.H."/>
            <person name="Jorgensen S.L."/>
            <person name="Zaremba-Niedzwiedzka K."/>
            <person name="Martijn J."/>
            <person name="Lind A.E."/>
            <person name="van Eijk R."/>
            <person name="Schleper C."/>
            <person name="Guy L."/>
            <person name="Ettema T.J."/>
        </authorList>
    </citation>
    <scope>NUCLEOTIDE SEQUENCE</scope>
</reference>
<dbReference type="SUPFAM" id="SSF52540">
    <property type="entry name" value="P-loop containing nucleoside triphosphate hydrolases"/>
    <property type="match status" value="1"/>
</dbReference>
<organism evidence="7">
    <name type="scientific">marine sediment metagenome</name>
    <dbReference type="NCBI Taxonomy" id="412755"/>
    <lineage>
        <taxon>unclassified sequences</taxon>
        <taxon>metagenomes</taxon>
        <taxon>ecological metagenomes</taxon>
    </lineage>
</organism>
<proteinExistence type="predicted"/>
<dbReference type="Gene3D" id="3.10.410.10">
    <property type="entry name" value="Formyltetrahydrofolate synthetase, domain 3"/>
    <property type="match status" value="1"/>
</dbReference>
<dbReference type="EMBL" id="LAZR01059354">
    <property type="protein sequence ID" value="KKK67966.1"/>
    <property type="molecule type" value="Genomic_DNA"/>
</dbReference>